<evidence type="ECO:0000313" key="4">
    <source>
        <dbReference type="Proteomes" id="UP000577697"/>
    </source>
</evidence>
<dbReference type="SUPFAM" id="SSF47598">
    <property type="entry name" value="Ribbon-helix-helix"/>
    <property type="match status" value="1"/>
</dbReference>
<reference evidence="2 4" key="2">
    <citation type="submission" date="2020-08" db="EMBL/GenBank/DDBJ databases">
        <title>Genomic Encyclopedia of Type Strains, Phase IV (KMG-IV): sequencing the most valuable type-strain genomes for metagenomic binning, comparative biology and taxonomic classification.</title>
        <authorList>
            <person name="Goeker M."/>
        </authorList>
    </citation>
    <scope>NUCLEOTIDE SEQUENCE [LARGE SCALE GENOMIC DNA]</scope>
    <source>
        <strain evidence="2 4">DSM 10368</strain>
    </source>
</reference>
<protein>
    <submittedName>
        <fullName evidence="2">Uncharacterized protein (DUF1778 family)</fullName>
    </submittedName>
</protein>
<keyword evidence="4" id="KW-1185">Reference proteome</keyword>
<dbReference type="InterPro" id="IPR053842">
    <property type="entry name" value="NikA-like"/>
</dbReference>
<dbReference type="GO" id="GO:0006355">
    <property type="term" value="P:regulation of DNA-templated transcription"/>
    <property type="evidence" value="ECO:0007669"/>
    <property type="project" value="InterPro"/>
</dbReference>
<dbReference type="RefSeq" id="WP_157097005.1">
    <property type="nucleotide sequence ID" value="NZ_CP015005.1"/>
</dbReference>
<evidence type="ECO:0000313" key="2">
    <source>
        <dbReference type="EMBL" id="MBB3706561.1"/>
    </source>
</evidence>
<dbReference type="AlphaFoldDB" id="A0AAC8YLC6"/>
<sequence length="51" mass="5687">MRFDAAMNDTIRARVTPTEKRALFEAARKSGLTLSEFLRMTATDAARRVAA</sequence>
<dbReference type="Proteomes" id="UP000075755">
    <property type="component" value="Chromosome"/>
</dbReference>
<dbReference type="Pfam" id="PF21983">
    <property type="entry name" value="NikA-like"/>
    <property type="match status" value="1"/>
</dbReference>
<dbReference type="Proteomes" id="UP000577697">
    <property type="component" value="Unassembled WGS sequence"/>
</dbReference>
<dbReference type="KEGG" id="aak:AA2016_1575"/>
<dbReference type="InterPro" id="IPR010985">
    <property type="entry name" value="Ribbon_hlx_hlx"/>
</dbReference>
<dbReference type="Gene3D" id="1.20.5.780">
    <property type="entry name" value="Single helix bin"/>
    <property type="match status" value="1"/>
</dbReference>
<accession>A0AAC8YLC6</accession>
<proteinExistence type="predicted"/>
<dbReference type="EMBL" id="JACICB010000009">
    <property type="protein sequence ID" value="MBB3706561.1"/>
    <property type="molecule type" value="Genomic_DNA"/>
</dbReference>
<reference evidence="1 3" key="1">
    <citation type="submission" date="2016-03" db="EMBL/GenBank/DDBJ databases">
        <title>Complete genome of Aminobacter aminovorans KCTC 2477.</title>
        <authorList>
            <person name="Kim K.M."/>
        </authorList>
    </citation>
    <scope>NUCLEOTIDE SEQUENCE [LARGE SCALE GENOMIC DNA]</scope>
    <source>
        <strain evidence="1 3">KCTC 2477</strain>
    </source>
</reference>
<evidence type="ECO:0000313" key="1">
    <source>
        <dbReference type="EMBL" id="AMS40507.1"/>
    </source>
</evidence>
<name>A0AAC8YLC6_AMIAI</name>
<organism evidence="1 3">
    <name type="scientific">Aminobacter aminovorans</name>
    <name type="common">Chelatobacter heintzii</name>
    <dbReference type="NCBI Taxonomy" id="83263"/>
    <lineage>
        <taxon>Bacteria</taxon>
        <taxon>Pseudomonadati</taxon>
        <taxon>Pseudomonadota</taxon>
        <taxon>Alphaproteobacteria</taxon>
        <taxon>Hyphomicrobiales</taxon>
        <taxon>Phyllobacteriaceae</taxon>
        <taxon>Aminobacter</taxon>
    </lineage>
</organism>
<evidence type="ECO:0000313" key="3">
    <source>
        <dbReference type="Proteomes" id="UP000075755"/>
    </source>
</evidence>
<dbReference type="EMBL" id="CP015005">
    <property type="protein sequence ID" value="AMS40507.1"/>
    <property type="molecule type" value="Genomic_DNA"/>
</dbReference>
<gene>
    <name evidence="1" type="ORF">AA2016_1575</name>
    <name evidence="2" type="ORF">FHS67_002883</name>
</gene>